<dbReference type="SUPFAM" id="SSF54862">
    <property type="entry name" value="4Fe-4S ferredoxins"/>
    <property type="match status" value="2"/>
</dbReference>
<sequence length="452" mass="47344">MAAPPHCGAADVRGFEMDEVMTVDVAMGRLERLEGYGLAVHPERCVRVRNRHASCVRCAEACTSGALSLRDGALTVDEALCVGCGTCATVCPTCAIEARHPVDGELLAAAHRALRAGSKAVQDEDASRRADGEAGGGQVCEAAAAGKGHEVVFACHRALEQAPAACAEAGAIELACLSRMEESLAMRLFADGAQRIRLLHGACEGCPRENGFTSVQLVRDTVDSLLETWGLNCEYDVQQVDSEAKGDAGASGGSLRDCAEAPAVPATSAACGATSVEQSAADTAEPAARATGGVHAASALRKPAHVQADGTLPHFVPLRRHALLDALADLGSPVRPDLDTRLWGHVSIDMSACRSCKMCAVFCPTGALQKYVGEDGHGGVEHYPAECVHCGLCQDICPVQAITSSTAVPTSMLADGKTERYPMPDPAWTTGPDQILRKMTPQIHSREVQHSY</sequence>
<evidence type="ECO:0000256" key="5">
    <source>
        <dbReference type="ARBA" id="ARBA00022982"/>
    </source>
</evidence>
<accession>A0A369LDT7</accession>
<keyword evidence="3" id="KW-0479">Metal-binding</keyword>
<keyword evidence="2" id="KW-0004">4Fe-4S</keyword>
<organism evidence="9 10">
    <name type="scientific">Senegalimassilia anaerobia</name>
    <dbReference type="NCBI Taxonomy" id="1473216"/>
    <lineage>
        <taxon>Bacteria</taxon>
        <taxon>Bacillati</taxon>
        <taxon>Actinomycetota</taxon>
        <taxon>Coriobacteriia</taxon>
        <taxon>Coriobacteriales</taxon>
        <taxon>Coriobacteriaceae</taxon>
        <taxon>Senegalimassilia</taxon>
    </lineage>
</organism>
<keyword evidence="4" id="KW-0677">Repeat</keyword>
<dbReference type="Pfam" id="PF12838">
    <property type="entry name" value="Fer4_7"/>
    <property type="match status" value="1"/>
</dbReference>
<keyword evidence="6" id="KW-0408">Iron</keyword>
<feature type="domain" description="4Fe-4S ferredoxin-type" evidence="8">
    <location>
        <begin position="72"/>
        <end position="101"/>
    </location>
</feature>
<dbReference type="Gene3D" id="3.30.70.20">
    <property type="match status" value="2"/>
</dbReference>
<dbReference type="InterPro" id="IPR017900">
    <property type="entry name" value="4Fe4S_Fe_S_CS"/>
</dbReference>
<dbReference type="GO" id="GO:0051539">
    <property type="term" value="F:4 iron, 4 sulfur cluster binding"/>
    <property type="evidence" value="ECO:0007669"/>
    <property type="project" value="UniProtKB-KW"/>
</dbReference>
<evidence type="ECO:0000256" key="4">
    <source>
        <dbReference type="ARBA" id="ARBA00022737"/>
    </source>
</evidence>
<dbReference type="InterPro" id="IPR050572">
    <property type="entry name" value="Fe-S_Ferredoxin"/>
</dbReference>
<evidence type="ECO:0000256" key="2">
    <source>
        <dbReference type="ARBA" id="ARBA00022485"/>
    </source>
</evidence>
<evidence type="ECO:0000256" key="6">
    <source>
        <dbReference type="ARBA" id="ARBA00023004"/>
    </source>
</evidence>
<evidence type="ECO:0000313" key="10">
    <source>
        <dbReference type="Proteomes" id="UP000253792"/>
    </source>
</evidence>
<protein>
    <recommendedName>
        <fullName evidence="8">4Fe-4S ferredoxin-type domain-containing protein</fullName>
    </recommendedName>
</protein>
<name>A0A369LDT7_9ACTN</name>
<keyword evidence="10" id="KW-1185">Reference proteome</keyword>
<dbReference type="InterPro" id="IPR017896">
    <property type="entry name" value="4Fe4S_Fe-S-bd"/>
</dbReference>
<dbReference type="Proteomes" id="UP000253792">
    <property type="component" value="Unassembled WGS sequence"/>
</dbReference>
<feature type="domain" description="4Fe-4S ferredoxin-type" evidence="8">
    <location>
        <begin position="344"/>
        <end position="374"/>
    </location>
</feature>
<dbReference type="PROSITE" id="PS51379">
    <property type="entry name" value="4FE4S_FER_2"/>
    <property type="match status" value="3"/>
</dbReference>
<dbReference type="PANTHER" id="PTHR43687">
    <property type="entry name" value="ADENYLYLSULFATE REDUCTASE, BETA SUBUNIT"/>
    <property type="match status" value="1"/>
</dbReference>
<feature type="domain" description="4Fe-4S ferredoxin-type" evidence="8">
    <location>
        <begin position="378"/>
        <end position="407"/>
    </location>
</feature>
<evidence type="ECO:0000256" key="1">
    <source>
        <dbReference type="ARBA" id="ARBA00022448"/>
    </source>
</evidence>
<dbReference type="Pfam" id="PF00037">
    <property type="entry name" value="Fer4"/>
    <property type="match status" value="1"/>
</dbReference>
<dbReference type="GO" id="GO:0046872">
    <property type="term" value="F:metal ion binding"/>
    <property type="evidence" value="ECO:0007669"/>
    <property type="project" value="UniProtKB-KW"/>
</dbReference>
<evidence type="ECO:0000256" key="3">
    <source>
        <dbReference type="ARBA" id="ARBA00022723"/>
    </source>
</evidence>
<dbReference type="EMBL" id="PPTP01000001">
    <property type="protein sequence ID" value="RDB57490.1"/>
    <property type="molecule type" value="Genomic_DNA"/>
</dbReference>
<evidence type="ECO:0000256" key="7">
    <source>
        <dbReference type="ARBA" id="ARBA00023014"/>
    </source>
</evidence>
<dbReference type="AlphaFoldDB" id="A0A369LDT7"/>
<gene>
    <name evidence="9" type="ORF">C1880_01345</name>
</gene>
<comment type="caution">
    <text evidence="9">The sequence shown here is derived from an EMBL/GenBank/DDBJ whole genome shotgun (WGS) entry which is preliminary data.</text>
</comment>
<dbReference type="OrthoDB" id="9803397at2"/>
<evidence type="ECO:0000259" key="8">
    <source>
        <dbReference type="PROSITE" id="PS51379"/>
    </source>
</evidence>
<evidence type="ECO:0000313" key="9">
    <source>
        <dbReference type="EMBL" id="RDB57490.1"/>
    </source>
</evidence>
<keyword evidence="5" id="KW-0249">Electron transport</keyword>
<dbReference type="PROSITE" id="PS00198">
    <property type="entry name" value="4FE4S_FER_1"/>
    <property type="match status" value="3"/>
</dbReference>
<proteinExistence type="predicted"/>
<keyword evidence="7" id="KW-0411">Iron-sulfur</keyword>
<keyword evidence="1" id="KW-0813">Transport</keyword>
<dbReference type="PANTHER" id="PTHR43687:SF6">
    <property type="entry name" value="L-ASPARTATE SEMIALDEHYDE SULFURTRANSFERASE IRON-SULFUR SUBUNIT"/>
    <property type="match status" value="1"/>
</dbReference>
<reference evidence="9 10" key="1">
    <citation type="journal article" date="2018" name="Elife">
        <title>Discovery and characterization of a prevalent human gut bacterial enzyme sufficient for the inactivation of a family of plant toxins.</title>
        <authorList>
            <person name="Koppel N."/>
            <person name="Bisanz J.E."/>
            <person name="Pandelia M.E."/>
            <person name="Turnbaugh P.J."/>
            <person name="Balskus E.P."/>
        </authorList>
    </citation>
    <scope>NUCLEOTIDE SEQUENCE [LARGE SCALE GENOMIC DNA]</scope>
    <source>
        <strain evidence="10">anaerobia AP69FAA</strain>
    </source>
</reference>